<dbReference type="InterPro" id="IPR010117">
    <property type="entry name" value="PabB_fungal"/>
</dbReference>
<protein>
    <recommendedName>
        <fullName evidence="4">aminodeoxychorismate synthase</fullName>
        <ecNumber evidence="4">2.6.1.85</ecNumber>
    </recommendedName>
    <alternativeName>
        <fullName evidence="8">Para-aminobenzoate synthase</fullName>
    </alternativeName>
    <alternativeName>
        <fullName evidence="9">p-aminobenzoic acid synthase</fullName>
    </alternativeName>
</protein>
<dbReference type="PRINTS" id="PR00097">
    <property type="entry name" value="ANTSNTHASEII"/>
</dbReference>
<keyword evidence="6" id="KW-0289">Folate biosynthesis</keyword>
<dbReference type="Pfam" id="PF00425">
    <property type="entry name" value="Chorismate_bind"/>
    <property type="match status" value="1"/>
</dbReference>
<feature type="region of interest" description="Disordered" evidence="10">
    <location>
        <begin position="410"/>
        <end position="438"/>
    </location>
</feature>
<dbReference type="PANTHER" id="PTHR11236:SF18">
    <property type="entry name" value="AMINODEOXYCHORISMATE SYNTHASE"/>
    <property type="match status" value="1"/>
</dbReference>
<comment type="pathway">
    <text evidence="2">Cofactor biosynthesis; tetrahydrofolate biosynthesis; 4-aminobenzoate from chorismate: step 1/2.</text>
</comment>
<evidence type="ECO:0000256" key="8">
    <source>
        <dbReference type="ARBA" id="ARBA00031329"/>
    </source>
</evidence>
<comment type="catalytic activity">
    <reaction evidence="1">
        <text>chorismate + L-glutamine = 4-amino-4-deoxychorismate + L-glutamate</text>
        <dbReference type="Rhea" id="RHEA:11672"/>
        <dbReference type="ChEBI" id="CHEBI:29748"/>
        <dbReference type="ChEBI" id="CHEBI:29985"/>
        <dbReference type="ChEBI" id="CHEBI:58359"/>
        <dbReference type="ChEBI" id="CHEBI:58406"/>
        <dbReference type="EC" id="2.6.1.85"/>
    </reaction>
</comment>
<dbReference type="OMA" id="DWSVNIR"/>
<dbReference type="EC" id="2.6.1.85" evidence="4"/>
<organism evidence="14 15">
    <name type="scientific">Pyronema omphalodes (strain CBS 100304)</name>
    <name type="common">Pyronema confluens</name>
    <dbReference type="NCBI Taxonomy" id="1076935"/>
    <lineage>
        <taxon>Eukaryota</taxon>
        <taxon>Fungi</taxon>
        <taxon>Dikarya</taxon>
        <taxon>Ascomycota</taxon>
        <taxon>Pezizomycotina</taxon>
        <taxon>Pezizomycetes</taxon>
        <taxon>Pezizales</taxon>
        <taxon>Pyronemataceae</taxon>
        <taxon>Pyronema</taxon>
    </lineage>
</organism>
<dbReference type="SUPFAM" id="SSF52317">
    <property type="entry name" value="Class I glutamine amidotransferase-like"/>
    <property type="match status" value="1"/>
</dbReference>
<evidence type="ECO:0000256" key="5">
    <source>
        <dbReference type="ARBA" id="ARBA00022679"/>
    </source>
</evidence>
<evidence type="ECO:0000256" key="1">
    <source>
        <dbReference type="ARBA" id="ARBA00001000"/>
    </source>
</evidence>
<dbReference type="InterPro" id="IPR005801">
    <property type="entry name" value="ADC_synthase"/>
</dbReference>
<evidence type="ECO:0000256" key="7">
    <source>
        <dbReference type="ARBA" id="ARBA00022962"/>
    </source>
</evidence>
<dbReference type="NCBIfam" id="TIGR01823">
    <property type="entry name" value="PabB-fungal"/>
    <property type="match status" value="1"/>
</dbReference>
<dbReference type="Pfam" id="PF04715">
    <property type="entry name" value="Anth_synt_I_N"/>
    <property type="match status" value="1"/>
</dbReference>
<dbReference type="InterPro" id="IPR029062">
    <property type="entry name" value="Class_I_gatase-like"/>
</dbReference>
<dbReference type="PANTHER" id="PTHR11236">
    <property type="entry name" value="AMINOBENZOATE/ANTHRANILATE SYNTHASE"/>
    <property type="match status" value="1"/>
</dbReference>
<evidence type="ECO:0000256" key="4">
    <source>
        <dbReference type="ARBA" id="ARBA00013139"/>
    </source>
</evidence>
<evidence type="ECO:0000259" key="11">
    <source>
        <dbReference type="Pfam" id="PF00117"/>
    </source>
</evidence>
<evidence type="ECO:0000313" key="15">
    <source>
        <dbReference type="Proteomes" id="UP000018144"/>
    </source>
</evidence>
<dbReference type="Gene3D" id="3.40.50.880">
    <property type="match status" value="2"/>
</dbReference>
<dbReference type="OrthoDB" id="64220at2759"/>
<dbReference type="CDD" id="cd01743">
    <property type="entry name" value="GATase1_Anthranilate_Synthase"/>
    <property type="match status" value="1"/>
</dbReference>
<dbReference type="PROSITE" id="PS51273">
    <property type="entry name" value="GATASE_TYPE_1"/>
    <property type="match status" value="1"/>
</dbReference>
<comment type="similarity">
    <text evidence="3">In the C-terminal section; belongs to the anthranilate synthase component I family.</text>
</comment>
<evidence type="ECO:0000259" key="12">
    <source>
        <dbReference type="Pfam" id="PF00425"/>
    </source>
</evidence>
<feature type="domain" description="Chorismate-utilising enzyme C-terminal" evidence="12">
    <location>
        <begin position="445"/>
        <end position="715"/>
    </location>
</feature>
<name>U4LBI0_PYROM</name>
<evidence type="ECO:0000256" key="3">
    <source>
        <dbReference type="ARBA" id="ARBA00005970"/>
    </source>
</evidence>
<evidence type="ECO:0000256" key="10">
    <source>
        <dbReference type="SAM" id="MobiDB-lite"/>
    </source>
</evidence>
<feature type="domain" description="Glutamine amidotransferase" evidence="11">
    <location>
        <begin position="6"/>
        <end position="182"/>
    </location>
</feature>
<dbReference type="UniPathway" id="UPA00077">
    <property type="reaction ID" value="UER00149"/>
</dbReference>
<dbReference type="GO" id="GO:0046654">
    <property type="term" value="P:tetrahydrofolate biosynthetic process"/>
    <property type="evidence" value="ECO:0007669"/>
    <property type="project" value="UniProtKB-UniPathway"/>
</dbReference>
<dbReference type="GO" id="GO:0008153">
    <property type="term" value="P:4-aminobenzoate biosynthetic process"/>
    <property type="evidence" value="ECO:0007669"/>
    <property type="project" value="TreeGrafter"/>
</dbReference>
<dbReference type="eggNOG" id="KOG1224">
    <property type="taxonomic scope" value="Eukaryota"/>
</dbReference>
<gene>
    <name evidence="14" type="ORF">PCON_07261</name>
</gene>
<dbReference type="GO" id="GO:0046656">
    <property type="term" value="P:folic acid biosynthetic process"/>
    <property type="evidence" value="ECO:0007669"/>
    <property type="project" value="UniProtKB-KW"/>
</dbReference>
<keyword evidence="7" id="KW-0315">Glutamine amidotransferase</keyword>
<dbReference type="GO" id="GO:0000162">
    <property type="term" value="P:L-tryptophan biosynthetic process"/>
    <property type="evidence" value="ECO:0007669"/>
    <property type="project" value="TreeGrafter"/>
</dbReference>
<evidence type="ECO:0000259" key="13">
    <source>
        <dbReference type="Pfam" id="PF04715"/>
    </source>
</evidence>
<accession>U4LBI0</accession>
<sequence length="725" mass="80095">MIPKILLIDAYDSFSHNLSAQVKLITKAEVHTIHIDSPYSSISGLLPYLPSFTAIVVGPGPGHPSIPTDVGILPEIWRLADEFLLPVFGVERLSTVKHGLTAEVDYNADSDLFEGVGDLTVVRYHSLHATLGEDMEALAWCTDSENGRVLMAAKHTQKPFWAVQYHPESICTEGSDVIVANFWKLAQRWNKENGRELKEIPEGWGIRERERSLLEQVDAPVVTGKGEVQTVELFTRGLDVGRICEVLGVESQKEFVLLESAAAPGRWSIIGVITPGITQLFRYTVGDSYLSLSVVGKEGSTKEQLTEPYNSSVWKYLASYIDTRKAVGGREESPFWGGLVGYFSYEMGVESLEVPLLRTRNRRPDVNLAFTERSICFDHHTGQVLIQSLIPLDSEWLESTKVLLQQTHDISLTPSTTPPPPGEQPMGKPRKQPAPINPTITLPDRQRYMDLVRKSQTYLASGDSYELCFTGRTLVSLSAPYPSAWSLYSSLRLRNPAPYAGFLALQGVTVLSSSPERFLSYSRSGKVQLRPIKGTVKKTPDMTRQKAEAILNTPKERAENLMILDLIRHDLHRILGAGNVEVTQLMKVEEYKSVFQLVSVIEGTIQNDTAADAPTAPLTGLDILSTSLPPGSMTGAPKKRSVDILQHLEKEDEERGVYSGVMGYMSVCGAGDWNVIIRSAYRYDEEGMGRWWLGAGGAVTALSTPEGEEEEMRVKLESGLGAFVG</sequence>
<feature type="domain" description="Anthranilate synthase component I N-terminal" evidence="13">
    <location>
        <begin position="252"/>
        <end position="385"/>
    </location>
</feature>
<dbReference type="EMBL" id="HF935360">
    <property type="protein sequence ID" value="CCX07672.1"/>
    <property type="molecule type" value="Genomic_DNA"/>
</dbReference>
<evidence type="ECO:0000256" key="9">
    <source>
        <dbReference type="ARBA" id="ARBA00031904"/>
    </source>
</evidence>
<dbReference type="InterPro" id="IPR019999">
    <property type="entry name" value="Anth_synth_I-like"/>
</dbReference>
<reference evidence="14 15" key="1">
    <citation type="journal article" date="2013" name="PLoS Genet.">
        <title>The genome and development-dependent transcriptomes of Pyronema confluens: a window into fungal evolution.</title>
        <authorList>
            <person name="Traeger S."/>
            <person name="Altegoer F."/>
            <person name="Freitag M."/>
            <person name="Gabaldon T."/>
            <person name="Kempken F."/>
            <person name="Kumar A."/>
            <person name="Marcet-Houben M."/>
            <person name="Poggeler S."/>
            <person name="Stajich J.E."/>
            <person name="Nowrousian M."/>
        </authorList>
    </citation>
    <scope>NUCLEOTIDE SEQUENCE [LARGE SCALE GENOMIC DNA]</scope>
    <source>
        <strain evidence="15">CBS 100304</strain>
        <tissue evidence="14">Vegetative mycelium</tissue>
    </source>
</reference>
<dbReference type="InterPro" id="IPR006805">
    <property type="entry name" value="Anth_synth_I_N"/>
</dbReference>
<dbReference type="STRING" id="1076935.U4LBI0"/>
<evidence type="ECO:0000256" key="6">
    <source>
        <dbReference type="ARBA" id="ARBA00022909"/>
    </source>
</evidence>
<dbReference type="SUPFAM" id="SSF56322">
    <property type="entry name" value="ADC synthase"/>
    <property type="match status" value="1"/>
</dbReference>
<proteinExistence type="inferred from homology"/>
<dbReference type="GO" id="GO:0046820">
    <property type="term" value="F:4-amino-4-deoxychorismate synthase activity"/>
    <property type="evidence" value="ECO:0007669"/>
    <property type="project" value="UniProtKB-EC"/>
</dbReference>
<dbReference type="InterPro" id="IPR006221">
    <property type="entry name" value="TrpG/PapA_dom"/>
</dbReference>
<keyword evidence="15" id="KW-1185">Reference proteome</keyword>
<dbReference type="InterPro" id="IPR017926">
    <property type="entry name" value="GATASE"/>
</dbReference>
<dbReference type="InterPro" id="IPR015890">
    <property type="entry name" value="Chorismate_C"/>
</dbReference>
<keyword evidence="5" id="KW-0808">Transferase</keyword>
<dbReference type="Gene3D" id="3.60.120.10">
    <property type="entry name" value="Anthranilate synthase"/>
    <property type="match status" value="1"/>
</dbReference>
<dbReference type="Proteomes" id="UP000018144">
    <property type="component" value="Unassembled WGS sequence"/>
</dbReference>
<dbReference type="GO" id="GO:0005737">
    <property type="term" value="C:cytoplasm"/>
    <property type="evidence" value="ECO:0007669"/>
    <property type="project" value="TreeGrafter"/>
</dbReference>
<evidence type="ECO:0000313" key="14">
    <source>
        <dbReference type="EMBL" id="CCX07672.1"/>
    </source>
</evidence>
<dbReference type="Pfam" id="PF00117">
    <property type="entry name" value="GATase"/>
    <property type="match status" value="1"/>
</dbReference>
<evidence type="ECO:0000256" key="2">
    <source>
        <dbReference type="ARBA" id="ARBA00005009"/>
    </source>
</evidence>
<dbReference type="AlphaFoldDB" id="U4LBI0"/>